<dbReference type="OrthoDB" id="9789936at2"/>
<dbReference type="Pfam" id="PF04060">
    <property type="entry name" value="FeS"/>
    <property type="match status" value="1"/>
</dbReference>
<feature type="binding site" evidence="10">
    <location>
        <position position="177"/>
    </location>
    <ligand>
        <name>[4Fe-4S] cluster</name>
        <dbReference type="ChEBI" id="CHEBI:49883"/>
        <label>3</label>
    </ligand>
</feature>
<dbReference type="Proteomes" id="UP000053091">
    <property type="component" value="Unassembled WGS sequence"/>
</dbReference>
<dbReference type="InterPro" id="IPR017896">
    <property type="entry name" value="4Fe4S_Fe-S-bd"/>
</dbReference>
<dbReference type="GO" id="GO:0046872">
    <property type="term" value="F:metal ion binding"/>
    <property type="evidence" value="ECO:0007669"/>
    <property type="project" value="UniProtKB-KW"/>
</dbReference>
<feature type="binding site" evidence="10">
    <location>
        <position position="174"/>
    </location>
    <ligand>
        <name>[4Fe-4S] cluster</name>
        <dbReference type="ChEBI" id="CHEBI:49883"/>
        <label>3</label>
    </ligand>
</feature>
<dbReference type="Gene3D" id="3.30.70.20">
    <property type="match status" value="2"/>
</dbReference>
<keyword evidence="3 10" id="KW-0479">Metal-binding</keyword>
<dbReference type="PANTHER" id="PTHR43560">
    <property type="entry name" value="ION-TRANSLOCATING OXIDOREDUCTASE COMPLEX SUBUNIT B"/>
    <property type="match status" value="1"/>
</dbReference>
<keyword evidence="1 10" id="KW-0813">Transport</keyword>
<evidence type="ECO:0000259" key="11">
    <source>
        <dbReference type="PROSITE" id="PS51379"/>
    </source>
</evidence>
<dbReference type="Pfam" id="PF12838">
    <property type="entry name" value="Fer4_7"/>
    <property type="match status" value="2"/>
</dbReference>
<feature type="binding site" evidence="10">
    <location>
        <position position="76"/>
    </location>
    <ligand>
        <name>[4Fe-4S] cluster</name>
        <dbReference type="ChEBI" id="CHEBI:49883"/>
        <label>1</label>
    </ligand>
</feature>
<feature type="binding site" evidence="10">
    <location>
        <position position="180"/>
    </location>
    <ligand>
        <name>[4Fe-4S] cluster</name>
        <dbReference type="ChEBI" id="CHEBI:49883"/>
        <label>3</label>
    </ligand>
</feature>
<comment type="similarity">
    <text evidence="10">Belongs to the 4Fe4S bacterial-type ferredoxin family. RnfB subfamily.</text>
</comment>
<dbReference type="STRING" id="1678841.TBC1_12935"/>
<comment type="cofactor">
    <cofactor evidence="10">
        <name>[4Fe-4S] cluster</name>
        <dbReference type="ChEBI" id="CHEBI:49883"/>
    </cofactor>
    <text evidence="10">Binds 3 [4Fe-4S] clusters.</text>
</comment>
<keyword evidence="2 10" id="KW-0004">4Fe-4S</keyword>
<keyword evidence="7 10" id="KW-0408">Iron</keyword>
<dbReference type="GO" id="GO:0009055">
    <property type="term" value="F:electron transfer activity"/>
    <property type="evidence" value="ECO:0007669"/>
    <property type="project" value="InterPro"/>
</dbReference>
<organism evidence="13">
    <name type="scientific">Lentimicrobium saccharophilum</name>
    <dbReference type="NCBI Taxonomy" id="1678841"/>
    <lineage>
        <taxon>Bacteria</taxon>
        <taxon>Pseudomonadati</taxon>
        <taxon>Bacteroidota</taxon>
        <taxon>Bacteroidia</taxon>
        <taxon>Bacteroidales</taxon>
        <taxon>Lentimicrobiaceae</taxon>
        <taxon>Lentimicrobium</taxon>
    </lineage>
</organism>
<feature type="region of interest" description="Hydrophobic" evidence="10">
    <location>
        <begin position="1"/>
        <end position="27"/>
    </location>
</feature>
<evidence type="ECO:0000256" key="7">
    <source>
        <dbReference type="ARBA" id="ARBA00023004"/>
    </source>
</evidence>
<feature type="domain" description="4Fe-4S ferredoxin-type" evidence="11">
    <location>
        <begin position="244"/>
        <end position="271"/>
    </location>
</feature>
<comment type="caution">
    <text evidence="10">Lacks conserved residue(s) required for the propagation of feature annotation.</text>
</comment>
<comment type="subcellular location">
    <subcellularLocation>
        <location evidence="10">Cell membrane</location>
    </subcellularLocation>
</comment>
<accession>A0A0S7C275</accession>
<evidence type="ECO:0000256" key="4">
    <source>
        <dbReference type="ARBA" id="ARBA00022737"/>
    </source>
</evidence>
<keyword evidence="8 10" id="KW-0411">Iron-sulfur</keyword>
<sequence>MNETVLFAVLSLSAIGVASAVILYFVAQKFKVIEDPRIDVVNEILPGANCGGCGLAGCRAFAEELVKTGDLSKLNCPVGGSDTMKQIASVLGLEAEEKEPMIAVVRCNGSRINAPQKVIFDGAESCAFAHALSAGESGCPNGCLGLGDCVVSCKFDAIYISPETGLPVVSDEKCVACGACVTACPRKIIELRKKGKKDRRIFVSCVNTEKGGPAKKNCSVACIGCGKCVKECPYDAITMQNNLAYIDYDKCRLCRKCAPVCPTGAILETNFPLRKEKPGEPGTEKVAEPVTAG</sequence>
<dbReference type="PATRIC" id="fig|1678841.3.peg.3704"/>
<feature type="binding site" evidence="10">
    <location>
        <position position="153"/>
    </location>
    <ligand>
        <name>[4Fe-4S] cluster</name>
        <dbReference type="ChEBI" id="CHEBI:49883"/>
        <label>3</label>
    </ligand>
</feature>
<dbReference type="PROSITE" id="PS00198">
    <property type="entry name" value="4FE4S_FER_1"/>
    <property type="match status" value="2"/>
</dbReference>
<dbReference type="InterPro" id="IPR050395">
    <property type="entry name" value="4Fe4S_Ferredoxin_RnfB"/>
</dbReference>
<evidence type="ECO:0000313" key="14">
    <source>
        <dbReference type="Proteomes" id="UP000053091"/>
    </source>
</evidence>
<dbReference type="GO" id="GO:0005886">
    <property type="term" value="C:plasma membrane"/>
    <property type="evidence" value="ECO:0007669"/>
    <property type="project" value="UniProtKB-SubCell"/>
</dbReference>
<evidence type="ECO:0000259" key="12">
    <source>
        <dbReference type="PROSITE" id="PS51656"/>
    </source>
</evidence>
<dbReference type="EC" id="7.-.-.-" evidence="10"/>
<dbReference type="PANTHER" id="PTHR43560:SF1">
    <property type="entry name" value="ION-TRANSLOCATING OXIDOREDUCTASE COMPLEX SUBUNIT B"/>
    <property type="match status" value="1"/>
</dbReference>
<evidence type="ECO:0000256" key="9">
    <source>
        <dbReference type="ARBA" id="ARBA00023136"/>
    </source>
</evidence>
<protein>
    <recommendedName>
        <fullName evidence="10">Ion-translocating oxidoreductase complex subunit B</fullName>
        <ecNumber evidence="10">7.-.-.-</ecNumber>
    </recommendedName>
    <alternativeName>
        <fullName evidence="10">Rnf electron transport complex subunit B</fullName>
    </alternativeName>
</protein>
<evidence type="ECO:0000256" key="2">
    <source>
        <dbReference type="ARBA" id="ARBA00022485"/>
    </source>
</evidence>
<proteinExistence type="inferred from homology"/>
<feature type="binding site" evidence="10">
    <location>
        <position position="184"/>
    </location>
    <ligand>
        <name>[4Fe-4S] cluster</name>
        <dbReference type="ChEBI" id="CHEBI:49883"/>
        <label>2</label>
    </ligand>
</feature>
<comment type="function">
    <text evidence="10">Part of a membrane-bound complex that couples electron transfer with translocation of ions across the membrane.</text>
</comment>
<dbReference type="InterPro" id="IPR007202">
    <property type="entry name" value="4Fe-4S_dom"/>
</dbReference>
<dbReference type="CDD" id="cd10549">
    <property type="entry name" value="MtMvhB_like"/>
    <property type="match status" value="1"/>
</dbReference>
<dbReference type="AlphaFoldDB" id="A0A0S7C275"/>
<dbReference type="HAMAP" id="MF_00463">
    <property type="entry name" value="RsxB_RnfB"/>
    <property type="match status" value="1"/>
</dbReference>
<evidence type="ECO:0000313" key="13">
    <source>
        <dbReference type="EMBL" id="GAP45115.1"/>
    </source>
</evidence>
<feature type="binding site" evidence="10">
    <location>
        <position position="149"/>
    </location>
    <ligand>
        <name>[4Fe-4S] cluster</name>
        <dbReference type="ChEBI" id="CHEBI:49883"/>
        <label>2</label>
    </ligand>
</feature>
<dbReference type="PROSITE" id="PS51656">
    <property type="entry name" value="4FE4S"/>
    <property type="match status" value="1"/>
</dbReference>
<feature type="binding site" evidence="10">
    <location>
        <position position="53"/>
    </location>
    <ligand>
        <name>[4Fe-4S] cluster</name>
        <dbReference type="ChEBI" id="CHEBI:49883"/>
        <label>1</label>
    </ligand>
</feature>
<evidence type="ECO:0000256" key="1">
    <source>
        <dbReference type="ARBA" id="ARBA00022448"/>
    </source>
</evidence>
<feature type="domain" description="4Fe-4S ferredoxin-type" evidence="11">
    <location>
        <begin position="212"/>
        <end position="242"/>
    </location>
</feature>
<evidence type="ECO:0000256" key="10">
    <source>
        <dbReference type="HAMAP-Rule" id="MF_00463"/>
    </source>
</evidence>
<keyword evidence="5 10" id="KW-1278">Translocase</keyword>
<keyword evidence="6 10" id="KW-0249">Electron transport</keyword>
<dbReference type="SUPFAM" id="SSF54862">
    <property type="entry name" value="4Fe-4S ferredoxins"/>
    <property type="match status" value="1"/>
</dbReference>
<feature type="binding site" evidence="10">
    <location>
        <position position="50"/>
    </location>
    <ligand>
        <name>[4Fe-4S] cluster</name>
        <dbReference type="ChEBI" id="CHEBI:49883"/>
        <label>1</label>
    </ligand>
</feature>
<evidence type="ECO:0000256" key="5">
    <source>
        <dbReference type="ARBA" id="ARBA00022967"/>
    </source>
</evidence>
<evidence type="ECO:0000256" key="8">
    <source>
        <dbReference type="ARBA" id="ARBA00023014"/>
    </source>
</evidence>
<dbReference type="NCBIfam" id="TIGR01944">
    <property type="entry name" value="rnfB"/>
    <property type="match status" value="1"/>
</dbReference>
<dbReference type="Gene3D" id="1.10.15.40">
    <property type="entry name" value="Electron transport complex subunit B, putative Fe-S cluster"/>
    <property type="match status" value="1"/>
</dbReference>
<dbReference type="RefSeq" id="WP_062045680.1">
    <property type="nucleotide sequence ID" value="NZ_DF968183.1"/>
</dbReference>
<feature type="domain" description="4Fe-4S ferredoxin-type" evidence="11">
    <location>
        <begin position="165"/>
        <end position="194"/>
    </location>
</feature>
<feature type="binding site" evidence="10">
    <location>
        <position position="139"/>
    </location>
    <ligand>
        <name>[4Fe-4S] cluster</name>
        <dbReference type="ChEBI" id="CHEBI:49883"/>
        <label>2</label>
    </ligand>
</feature>
<dbReference type="InterPro" id="IPR010207">
    <property type="entry name" value="Elect_transpt_cplx_RnfB/RsxB"/>
</dbReference>
<dbReference type="GO" id="GO:0051539">
    <property type="term" value="F:4 iron, 4 sulfur cluster binding"/>
    <property type="evidence" value="ECO:0007669"/>
    <property type="project" value="UniProtKB-UniRule"/>
</dbReference>
<name>A0A0S7C275_9BACT</name>
<dbReference type="EMBL" id="DF968183">
    <property type="protein sequence ID" value="GAP45115.1"/>
    <property type="molecule type" value="Genomic_DNA"/>
</dbReference>
<reference evidence="13" key="1">
    <citation type="journal article" date="2015" name="Genome Announc.">
        <title>Draft Genome Sequence of Bacteroidales Strain TBC1, a Novel Isolate from a Methanogenic Wastewater Treatment System.</title>
        <authorList>
            <person name="Tourlousse D.M."/>
            <person name="Matsuura N."/>
            <person name="Sun L."/>
            <person name="Toyonaga M."/>
            <person name="Kuroda K."/>
            <person name="Ohashi A."/>
            <person name="Cruz R."/>
            <person name="Yamaguchi T."/>
            <person name="Sekiguchi Y."/>
        </authorList>
    </citation>
    <scope>NUCLEOTIDE SEQUENCE [LARGE SCALE GENOMIC DNA]</scope>
    <source>
        <strain evidence="13">TBC1</strain>
    </source>
</reference>
<dbReference type="InterPro" id="IPR017900">
    <property type="entry name" value="4Fe4S_Fe_S_CS"/>
</dbReference>
<keyword evidence="9 10" id="KW-0472">Membrane</keyword>
<keyword evidence="10" id="KW-1003">Cell membrane</keyword>
<evidence type="ECO:0000256" key="6">
    <source>
        <dbReference type="ARBA" id="ARBA00022982"/>
    </source>
</evidence>
<feature type="binding site" evidence="10">
    <location>
        <position position="143"/>
    </location>
    <ligand>
        <name>[4Fe-4S] cluster</name>
        <dbReference type="ChEBI" id="CHEBI:49883"/>
        <label>2</label>
    </ligand>
</feature>
<keyword evidence="4 10" id="KW-0677">Repeat</keyword>
<dbReference type="PROSITE" id="PS51379">
    <property type="entry name" value="4FE4S_FER_2"/>
    <property type="match status" value="3"/>
</dbReference>
<dbReference type="GO" id="GO:0022900">
    <property type="term" value="P:electron transport chain"/>
    <property type="evidence" value="ECO:0007669"/>
    <property type="project" value="UniProtKB-UniRule"/>
</dbReference>
<comment type="subunit">
    <text evidence="10">The complex is composed of six subunits: RnfA, RnfB, RnfC, RnfD, RnfE and RnfG.</text>
</comment>
<feature type="domain" description="4Fe-4S" evidence="12">
    <location>
        <begin position="33"/>
        <end position="93"/>
    </location>
</feature>
<evidence type="ECO:0000256" key="3">
    <source>
        <dbReference type="ARBA" id="ARBA00022723"/>
    </source>
</evidence>
<gene>
    <name evidence="10" type="primary">rnfB</name>
    <name evidence="13" type="ORF">TBC1_12935</name>
</gene>
<keyword evidence="14" id="KW-1185">Reference proteome</keyword>
<feature type="binding site" evidence="10">
    <location>
        <position position="58"/>
    </location>
    <ligand>
        <name>[4Fe-4S] cluster</name>
        <dbReference type="ChEBI" id="CHEBI:49883"/>
        <label>1</label>
    </ligand>
</feature>